<evidence type="ECO:0000256" key="2">
    <source>
        <dbReference type="ARBA" id="ARBA00022723"/>
    </source>
</evidence>
<evidence type="ECO:0000256" key="3">
    <source>
        <dbReference type="ARBA" id="ARBA00022737"/>
    </source>
</evidence>
<evidence type="ECO:0000256" key="8">
    <source>
        <dbReference type="ARBA" id="ARBA00023242"/>
    </source>
</evidence>
<dbReference type="AlphaFoldDB" id="A0A6V7V6F5"/>
<evidence type="ECO:0000256" key="5">
    <source>
        <dbReference type="ARBA" id="ARBA00022833"/>
    </source>
</evidence>
<keyword evidence="8" id="KW-0539">Nucleus</keyword>
<dbReference type="InterPro" id="IPR051497">
    <property type="entry name" value="Dev/Hematopoietic_TF"/>
</dbReference>
<feature type="compositionally biased region" description="Basic and acidic residues" evidence="9">
    <location>
        <begin position="37"/>
        <end position="50"/>
    </location>
</feature>
<reference evidence="10 11" key="1">
    <citation type="submission" date="2020-08" db="EMBL/GenBank/DDBJ databases">
        <authorList>
            <person name="Koutsovoulos G."/>
            <person name="Danchin GJ E."/>
        </authorList>
    </citation>
    <scope>NUCLEOTIDE SEQUENCE [LARGE SCALE GENOMIC DNA]</scope>
</reference>
<comment type="caution">
    <text evidence="10">The sequence shown here is derived from an EMBL/GenBank/DDBJ whole genome shotgun (WGS) entry which is preliminary data.</text>
</comment>
<sequence length="484" mass="55572">MTGNTSTTMISANLSNDGSPRRHRDASHASISASTTVRERQLRRPADCKAQKQLIIPLKKRRGRPRKRPADEDADEEEEEEIESEDDEKKKEDDDGKRLSFSRRSGRVAEQEHKKREKDDEDEEREGRMIIKEDEIGDCPLNIEREVVEEEKEEDEDQDEVKDNEENFKKPSEMDGQSLREERILEEPLPMEENEDENKKDEKEEEENQPSSQFQSISTTTPSKLVKISEKLVSTKLLSEQHPLPAKRMRKEEEEVKQNKVDLIVCSNCGDKWPISDFDQFIEHKIAHCTQHCRNSDILEFNSKDINIKQKRSNFQQPPLLNKLTATSNCCSQSVQNHCCCCSNNKLNCSNELIKNQREVGTDIPNFEEKNTENKNKIVGEPGPFTCHSCKQKCPQIWALLEHVFTAHGFRISDEHLPNFCYPQLVSASSLISQQQFASFSNPEALGGLQRPNFLTVKDHQTVTRRSNSTGNPTIHCLEGKVNL</sequence>
<feature type="compositionally biased region" description="Basic and acidic residues" evidence="9">
    <location>
        <begin position="164"/>
        <end position="186"/>
    </location>
</feature>
<feature type="region of interest" description="Disordered" evidence="9">
    <location>
        <begin position="1"/>
        <end position="221"/>
    </location>
</feature>
<dbReference type="PANTHER" id="PTHR45993:SF6">
    <property type="entry name" value="C2H2-TYPE DOMAIN-CONTAINING PROTEIN"/>
    <property type="match status" value="1"/>
</dbReference>
<keyword evidence="6" id="KW-0805">Transcription regulation</keyword>
<dbReference type="PANTHER" id="PTHR45993">
    <property type="entry name" value="B-CELL LYMPHOMA/LEUKEMIA 11"/>
    <property type="match status" value="1"/>
</dbReference>
<evidence type="ECO:0000256" key="7">
    <source>
        <dbReference type="ARBA" id="ARBA00023163"/>
    </source>
</evidence>
<keyword evidence="2" id="KW-0479">Metal-binding</keyword>
<name>A0A6V7V6F5_MELEN</name>
<feature type="compositionally biased region" description="Acidic residues" evidence="9">
    <location>
        <begin position="72"/>
        <end position="86"/>
    </location>
</feature>
<dbReference type="GO" id="GO:0005634">
    <property type="term" value="C:nucleus"/>
    <property type="evidence" value="ECO:0007669"/>
    <property type="project" value="UniProtKB-SubCell"/>
</dbReference>
<feature type="compositionally biased region" description="Basic residues" evidence="9">
    <location>
        <begin position="58"/>
        <end position="67"/>
    </location>
</feature>
<accession>A0A6V7V6F5</accession>
<keyword evidence="4" id="KW-0863">Zinc-finger</keyword>
<dbReference type="GO" id="GO:0000978">
    <property type="term" value="F:RNA polymerase II cis-regulatory region sequence-specific DNA binding"/>
    <property type="evidence" value="ECO:0007669"/>
    <property type="project" value="TreeGrafter"/>
</dbReference>
<evidence type="ECO:0000313" key="10">
    <source>
        <dbReference type="EMBL" id="CAD2170392.1"/>
    </source>
</evidence>
<dbReference type="OrthoDB" id="10687483at2759"/>
<feature type="compositionally biased region" description="Basic and acidic residues" evidence="9">
    <location>
        <begin position="125"/>
        <end position="134"/>
    </location>
</feature>
<feature type="compositionally biased region" description="Polar residues" evidence="9">
    <location>
        <begin position="1"/>
        <end position="18"/>
    </location>
</feature>
<feature type="compositionally biased region" description="Basic and acidic residues" evidence="9">
    <location>
        <begin position="87"/>
        <end position="98"/>
    </location>
</feature>
<dbReference type="GO" id="GO:0006357">
    <property type="term" value="P:regulation of transcription by RNA polymerase II"/>
    <property type="evidence" value="ECO:0007669"/>
    <property type="project" value="TreeGrafter"/>
</dbReference>
<feature type="compositionally biased region" description="Polar residues" evidence="9">
    <location>
        <begin position="209"/>
        <end position="221"/>
    </location>
</feature>
<keyword evidence="3" id="KW-0677">Repeat</keyword>
<evidence type="ECO:0000256" key="9">
    <source>
        <dbReference type="SAM" id="MobiDB-lite"/>
    </source>
</evidence>
<proteinExistence type="predicted"/>
<evidence type="ECO:0000313" key="11">
    <source>
        <dbReference type="Proteomes" id="UP000580250"/>
    </source>
</evidence>
<dbReference type="GO" id="GO:0003700">
    <property type="term" value="F:DNA-binding transcription factor activity"/>
    <property type="evidence" value="ECO:0007669"/>
    <property type="project" value="TreeGrafter"/>
</dbReference>
<dbReference type="EMBL" id="CAJEWN010000168">
    <property type="protein sequence ID" value="CAD2170392.1"/>
    <property type="molecule type" value="Genomic_DNA"/>
</dbReference>
<dbReference type="GO" id="GO:0008270">
    <property type="term" value="F:zinc ion binding"/>
    <property type="evidence" value="ECO:0007669"/>
    <property type="project" value="UniProtKB-KW"/>
</dbReference>
<evidence type="ECO:0000256" key="4">
    <source>
        <dbReference type="ARBA" id="ARBA00022771"/>
    </source>
</evidence>
<organism evidence="10 11">
    <name type="scientific">Meloidogyne enterolobii</name>
    <name type="common">Root-knot nematode worm</name>
    <name type="synonym">Meloidogyne mayaguensis</name>
    <dbReference type="NCBI Taxonomy" id="390850"/>
    <lineage>
        <taxon>Eukaryota</taxon>
        <taxon>Metazoa</taxon>
        <taxon>Ecdysozoa</taxon>
        <taxon>Nematoda</taxon>
        <taxon>Chromadorea</taxon>
        <taxon>Rhabditida</taxon>
        <taxon>Tylenchina</taxon>
        <taxon>Tylenchomorpha</taxon>
        <taxon>Tylenchoidea</taxon>
        <taxon>Meloidogynidae</taxon>
        <taxon>Meloidogyninae</taxon>
        <taxon>Meloidogyne</taxon>
    </lineage>
</organism>
<gene>
    <name evidence="10" type="ORF">MENT_LOCUS21799</name>
</gene>
<keyword evidence="7" id="KW-0804">Transcription</keyword>
<evidence type="ECO:0000256" key="1">
    <source>
        <dbReference type="ARBA" id="ARBA00004123"/>
    </source>
</evidence>
<dbReference type="Proteomes" id="UP000580250">
    <property type="component" value="Unassembled WGS sequence"/>
</dbReference>
<evidence type="ECO:0000256" key="6">
    <source>
        <dbReference type="ARBA" id="ARBA00023015"/>
    </source>
</evidence>
<feature type="compositionally biased region" description="Acidic residues" evidence="9">
    <location>
        <begin position="147"/>
        <end position="163"/>
    </location>
</feature>
<protein>
    <submittedName>
        <fullName evidence="10">Uncharacterized protein</fullName>
    </submittedName>
</protein>
<feature type="compositionally biased region" description="Basic and acidic residues" evidence="9">
    <location>
        <begin position="107"/>
        <end position="118"/>
    </location>
</feature>
<comment type="subcellular location">
    <subcellularLocation>
        <location evidence="1">Nucleus</location>
    </subcellularLocation>
</comment>
<keyword evidence="5" id="KW-0862">Zinc</keyword>